<feature type="region of interest" description="Disordered" evidence="1">
    <location>
        <begin position="1"/>
        <end position="36"/>
    </location>
</feature>
<proteinExistence type="predicted"/>
<keyword evidence="3" id="KW-1185">Reference proteome</keyword>
<feature type="region of interest" description="Disordered" evidence="1">
    <location>
        <begin position="247"/>
        <end position="303"/>
    </location>
</feature>
<comment type="caution">
    <text evidence="2">The sequence shown here is derived from an EMBL/GenBank/DDBJ whole genome shotgun (WGS) entry which is preliminary data.</text>
</comment>
<feature type="compositionally biased region" description="Low complexity" evidence="1">
    <location>
        <begin position="63"/>
        <end position="85"/>
    </location>
</feature>
<reference evidence="2 3" key="1">
    <citation type="submission" date="2017-03" db="EMBL/GenBank/DDBJ databases">
        <title>Genomes of endolithic fungi from Antarctica.</title>
        <authorList>
            <person name="Coleine C."/>
            <person name="Masonjones S."/>
            <person name="Stajich J.E."/>
        </authorList>
    </citation>
    <scope>NUCLEOTIDE SEQUENCE [LARGE SCALE GENOMIC DNA]</scope>
    <source>
        <strain evidence="2 3">CCFEE 5187</strain>
    </source>
</reference>
<evidence type="ECO:0000256" key="1">
    <source>
        <dbReference type="SAM" id="MobiDB-lite"/>
    </source>
</evidence>
<evidence type="ECO:0000313" key="3">
    <source>
        <dbReference type="Proteomes" id="UP000308768"/>
    </source>
</evidence>
<feature type="region of interest" description="Disordered" evidence="1">
    <location>
        <begin position="49"/>
        <end position="91"/>
    </location>
</feature>
<sequence length="457" mass="49930">MVDKSNTDPARQVHEMAKKTDSPKGTGAQNTSVISPVIAARVPIATRLAASDLESDGDETLEQAAMRRAAQPAQSAQSAQSASAQDGLLQQRDRATRIEVSAKPISKKGKAADASACSTGTSLANALNASFPKASTAAPGITLAELRKTRLIEDFKTNSNTDLMSCLPAEFLPKKVRSNEVEDPMKWPQGVLEQISTLSRVAQNQWTFASGVLLGQIRYEQADDFVREVTSKDVEAAVVITRSALRAPPVAPSHKRGSSPPSRAAKRHQKHVDWAKKNDFVQGNDSVESNSQSAAEVEAQQRRERMDRRYNEWFKRHSSVLPTASTALASTTHLDSAISRIDVPQSLARPTTSRSSAANKINSLVQHKDSDSHEITVLRDEADDALIKQQNFDLNVLVSRVEINTAKKLVKKDDVHALNDIELLEQKLKVVEGEARVAKRTLEIAVMKFKTELGHPE</sequence>
<name>A0A4U0WUZ3_9PEZI</name>
<accession>A0A4U0WUZ3</accession>
<dbReference type="EMBL" id="NAJN01000975">
    <property type="protein sequence ID" value="TKA66877.1"/>
    <property type="molecule type" value="Genomic_DNA"/>
</dbReference>
<dbReference type="Proteomes" id="UP000308768">
    <property type="component" value="Unassembled WGS sequence"/>
</dbReference>
<dbReference type="AlphaFoldDB" id="A0A4U0WUZ3"/>
<feature type="compositionally biased region" description="Polar residues" evidence="1">
    <location>
        <begin position="281"/>
        <end position="294"/>
    </location>
</feature>
<evidence type="ECO:0000313" key="2">
    <source>
        <dbReference type="EMBL" id="TKA66877.1"/>
    </source>
</evidence>
<organism evidence="2 3">
    <name type="scientific">Cryomyces minteri</name>
    <dbReference type="NCBI Taxonomy" id="331657"/>
    <lineage>
        <taxon>Eukaryota</taxon>
        <taxon>Fungi</taxon>
        <taxon>Dikarya</taxon>
        <taxon>Ascomycota</taxon>
        <taxon>Pezizomycotina</taxon>
        <taxon>Dothideomycetes</taxon>
        <taxon>Dothideomycetes incertae sedis</taxon>
        <taxon>Cryomyces</taxon>
    </lineage>
</organism>
<feature type="compositionally biased region" description="Basic and acidic residues" evidence="1">
    <location>
        <begin position="1"/>
        <end position="22"/>
    </location>
</feature>
<protein>
    <submittedName>
        <fullName evidence="2">Uncharacterized protein</fullName>
    </submittedName>
</protein>
<gene>
    <name evidence="2" type="ORF">B0A49_06564</name>
</gene>